<keyword evidence="5" id="KW-1185">Reference proteome</keyword>
<evidence type="ECO:0000256" key="1">
    <source>
        <dbReference type="ARBA" id="ARBA00008532"/>
    </source>
</evidence>
<comment type="caution">
    <text evidence="4">The sequence shown here is derived from an EMBL/GenBank/DDBJ whole genome shotgun (WGS) entry which is preliminary data.</text>
</comment>
<dbReference type="AlphaFoldDB" id="A0A7W8IH06"/>
<dbReference type="InterPro" id="IPR033199">
    <property type="entry name" value="DDAH-like"/>
</dbReference>
<dbReference type="Proteomes" id="UP000568106">
    <property type="component" value="Unassembled WGS sequence"/>
</dbReference>
<feature type="active site" description="Proton donor" evidence="3">
    <location>
        <position position="185"/>
    </location>
</feature>
<organism evidence="4 5">
    <name type="scientific">Tunturiibacter empetritectus</name>
    <dbReference type="NCBI Taxonomy" id="3069691"/>
    <lineage>
        <taxon>Bacteria</taxon>
        <taxon>Pseudomonadati</taxon>
        <taxon>Acidobacteriota</taxon>
        <taxon>Terriglobia</taxon>
        <taxon>Terriglobales</taxon>
        <taxon>Acidobacteriaceae</taxon>
        <taxon>Tunturiibacter</taxon>
    </lineage>
</organism>
<evidence type="ECO:0000313" key="4">
    <source>
        <dbReference type="EMBL" id="MBB5316206.1"/>
    </source>
</evidence>
<dbReference type="PANTHER" id="PTHR12737">
    <property type="entry name" value="DIMETHYLARGININE DIMETHYLAMINOHYDROLASE"/>
    <property type="match status" value="1"/>
</dbReference>
<evidence type="ECO:0000313" key="5">
    <source>
        <dbReference type="Proteomes" id="UP000568106"/>
    </source>
</evidence>
<dbReference type="Pfam" id="PF19420">
    <property type="entry name" value="DDAH_eukar"/>
    <property type="match status" value="1"/>
</dbReference>
<keyword evidence="4" id="KW-0808">Transferase</keyword>
<dbReference type="GO" id="GO:0016403">
    <property type="term" value="F:dimethylargininase activity"/>
    <property type="evidence" value="ECO:0007669"/>
    <property type="project" value="TreeGrafter"/>
</dbReference>
<dbReference type="PANTHER" id="PTHR12737:SF9">
    <property type="entry name" value="DIMETHYLARGININASE"/>
    <property type="match status" value="1"/>
</dbReference>
<dbReference type="GO" id="GO:0016597">
    <property type="term" value="F:amino acid binding"/>
    <property type="evidence" value="ECO:0007669"/>
    <property type="project" value="TreeGrafter"/>
</dbReference>
<name>A0A7W8IH06_9BACT</name>
<gene>
    <name evidence="4" type="ORF">HDF09_000856</name>
</gene>
<keyword evidence="2" id="KW-0378">Hydrolase</keyword>
<comment type="similarity">
    <text evidence="1">Belongs to the DDAH family.</text>
</comment>
<keyword evidence="4" id="KW-0032">Aminotransferase</keyword>
<dbReference type="GO" id="GO:0000052">
    <property type="term" value="P:citrulline metabolic process"/>
    <property type="evidence" value="ECO:0007669"/>
    <property type="project" value="TreeGrafter"/>
</dbReference>
<accession>A0A7W8IH06</accession>
<evidence type="ECO:0000256" key="3">
    <source>
        <dbReference type="PIRSR" id="PIRSR633199-1"/>
    </source>
</evidence>
<sequence>MSTQPIDITNPAILATIPSTSATFLMCPPRLYDVNYVINPWMAGNVHASSRTRAAEQWQRLYEAVSTIADVQLVEPQPGSPDMVFTANAGLERNGTVAISSFFHPERQGEEPHFRRWFEQAGYKVMDTPRATPFEGEGDALFSTDGTRLFVGYGPRTVPSSHQALRKIWGIEVTSLHLIDPRFYHLDTCFAPLEGGYVMYFPEAFDRASLDKIEAFYPLEKRIIVAESDAVCFACNAINVDRTIILNNISSDLRSQLESRGFDVIEVTLTEFLKAGGAAKCLVMKLSHAAL</sequence>
<dbReference type="EMBL" id="JACHDY010000001">
    <property type="protein sequence ID" value="MBB5316206.1"/>
    <property type="molecule type" value="Genomic_DNA"/>
</dbReference>
<dbReference type="GO" id="GO:0004587">
    <property type="term" value="F:ornithine aminotransferase activity"/>
    <property type="evidence" value="ECO:0007669"/>
    <property type="project" value="UniProtKB-EC"/>
</dbReference>
<dbReference type="GO" id="GO:0045429">
    <property type="term" value="P:positive regulation of nitric oxide biosynthetic process"/>
    <property type="evidence" value="ECO:0007669"/>
    <property type="project" value="TreeGrafter"/>
</dbReference>
<reference evidence="4" key="1">
    <citation type="submission" date="2020-08" db="EMBL/GenBank/DDBJ databases">
        <title>Genomic Encyclopedia of Type Strains, Phase IV (KMG-V): Genome sequencing to study the core and pangenomes of soil and plant-associated prokaryotes.</title>
        <authorList>
            <person name="Whitman W."/>
        </authorList>
    </citation>
    <scope>NUCLEOTIDE SEQUENCE [LARGE SCALE GENOMIC DNA]</scope>
    <source>
        <strain evidence="4">M8UP27</strain>
    </source>
</reference>
<dbReference type="EC" id="2.6.1.13" evidence="4"/>
<dbReference type="GO" id="GO:0006525">
    <property type="term" value="P:arginine metabolic process"/>
    <property type="evidence" value="ECO:0007669"/>
    <property type="project" value="TreeGrafter"/>
</dbReference>
<feature type="active site" description="Nucleophile" evidence="3">
    <location>
        <position position="281"/>
    </location>
</feature>
<dbReference type="Gene3D" id="3.75.10.10">
    <property type="entry name" value="L-arginine/glycine Amidinotransferase, Chain A"/>
    <property type="match status" value="1"/>
</dbReference>
<dbReference type="SUPFAM" id="SSF55909">
    <property type="entry name" value="Pentein"/>
    <property type="match status" value="1"/>
</dbReference>
<protein>
    <submittedName>
        <fullName evidence="4">Ornithine--oxo-acid transaminase</fullName>
        <ecNumber evidence="4">2.6.1.13</ecNumber>
    </submittedName>
</protein>
<evidence type="ECO:0000256" key="2">
    <source>
        <dbReference type="ARBA" id="ARBA00022801"/>
    </source>
</evidence>
<proteinExistence type="inferred from homology"/>